<feature type="domain" description="PPIase cyclophilin-type" evidence="6">
    <location>
        <begin position="19"/>
        <end position="182"/>
    </location>
</feature>
<evidence type="ECO:0000256" key="2">
    <source>
        <dbReference type="ARBA" id="ARBA00007365"/>
    </source>
</evidence>
<organism evidence="7 8">
    <name type="scientific">Gemmata algarum</name>
    <dbReference type="NCBI Taxonomy" id="2975278"/>
    <lineage>
        <taxon>Bacteria</taxon>
        <taxon>Pseudomonadati</taxon>
        <taxon>Planctomycetota</taxon>
        <taxon>Planctomycetia</taxon>
        <taxon>Gemmatales</taxon>
        <taxon>Gemmataceae</taxon>
        <taxon>Gemmata</taxon>
    </lineage>
</organism>
<evidence type="ECO:0000256" key="5">
    <source>
        <dbReference type="RuleBase" id="RU363019"/>
    </source>
</evidence>
<gene>
    <name evidence="7" type="ORF">R5W23_001432</name>
</gene>
<comment type="caution">
    <text evidence="7">The sequence shown here is derived from an EMBL/GenBank/DDBJ whole genome shotgun (WGS) entry which is preliminary data.</text>
</comment>
<dbReference type="InterPro" id="IPR002130">
    <property type="entry name" value="Cyclophilin-type_PPIase_dom"/>
</dbReference>
<comment type="function">
    <text evidence="1 5">PPIases accelerate the folding of proteins. It catalyzes the cis-trans isomerization of proline imidic peptide bonds in oligopeptides.</text>
</comment>
<keyword evidence="3 5" id="KW-0697">Rotamase</keyword>
<dbReference type="CDD" id="cd01920">
    <property type="entry name" value="cyclophilin_EcCYP_like"/>
    <property type="match status" value="1"/>
</dbReference>
<dbReference type="Pfam" id="PF00160">
    <property type="entry name" value="Pro_isomerase"/>
    <property type="match status" value="1"/>
</dbReference>
<dbReference type="InterPro" id="IPR044665">
    <property type="entry name" value="E_coli_cyclophilin_A-like"/>
</dbReference>
<dbReference type="InterPro" id="IPR020892">
    <property type="entry name" value="Cyclophilin-type_PPIase_CS"/>
</dbReference>
<keyword evidence="5" id="KW-0732">Signal</keyword>
<evidence type="ECO:0000256" key="1">
    <source>
        <dbReference type="ARBA" id="ARBA00002388"/>
    </source>
</evidence>
<sequence>MLVLCGVAFAAVTGTVRAANPVVAIETSHGTFKVELFEDKAPVTVKNFLQYVEDKHYDGTIFHRVISDFMIQGGGFEPGMKEKKTREPIKNESANGLSNLKGTLSMARTNVADSATSQFYVNVKDNTFLDKAKARDGVGYCVFGRVIEGMDVVEKIKAVETGTAGGHENVPTKDVVIKSVKVVKEEKK</sequence>
<keyword evidence="8" id="KW-1185">Reference proteome</keyword>
<dbReference type="EMBL" id="JAXBLV010000176">
    <property type="protein sequence ID" value="MDY3560207.1"/>
    <property type="molecule type" value="Genomic_DNA"/>
</dbReference>
<name>A0ABU5F0C6_9BACT</name>
<protein>
    <recommendedName>
        <fullName evidence="5">Peptidyl-prolyl cis-trans isomerase</fullName>
        <shortName evidence="5">PPIase</shortName>
        <ecNumber evidence="5">5.2.1.8</ecNumber>
    </recommendedName>
</protein>
<evidence type="ECO:0000259" key="6">
    <source>
        <dbReference type="PROSITE" id="PS50072"/>
    </source>
</evidence>
<feature type="chain" id="PRO_5045009973" description="Peptidyl-prolyl cis-trans isomerase" evidence="5">
    <location>
        <begin position="19"/>
        <end position="188"/>
    </location>
</feature>
<comment type="similarity">
    <text evidence="2 5">Belongs to the cyclophilin-type PPIase family.</text>
</comment>
<dbReference type="PANTHER" id="PTHR43246">
    <property type="entry name" value="PEPTIDYL-PROLYL CIS-TRANS ISOMERASE CYP38, CHLOROPLASTIC"/>
    <property type="match status" value="1"/>
</dbReference>
<evidence type="ECO:0000313" key="8">
    <source>
        <dbReference type="Proteomes" id="UP001272242"/>
    </source>
</evidence>
<accession>A0ABU5F0C6</accession>
<dbReference type="PROSITE" id="PS50072">
    <property type="entry name" value="CSA_PPIASE_2"/>
    <property type="match status" value="1"/>
</dbReference>
<dbReference type="InterPro" id="IPR024936">
    <property type="entry name" value="Cyclophilin-type_PPIase"/>
</dbReference>
<dbReference type="InterPro" id="IPR029000">
    <property type="entry name" value="Cyclophilin-like_dom_sf"/>
</dbReference>
<dbReference type="Proteomes" id="UP001272242">
    <property type="component" value="Unassembled WGS sequence"/>
</dbReference>
<evidence type="ECO:0000313" key="7">
    <source>
        <dbReference type="EMBL" id="MDY3560207.1"/>
    </source>
</evidence>
<dbReference type="PRINTS" id="PR00153">
    <property type="entry name" value="CSAPPISMRASE"/>
</dbReference>
<proteinExistence type="inferred from homology"/>
<dbReference type="Gene3D" id="2.40.100.10">
    <property type="entry name" value="Cyclophilin-like"/>
    <property type="match status" value="1"/>
</dbReference>
<dbReference type="EC" id="5.2.1.8" evidence="5"/>
<dbReference type="GO" id="GO:0016853">
    <property type="term" value="F:isomerase activity"/>
    <property type="evidence" value="ECO:0007669"/>
    <property type="project" value="UniProtKB-KW"/>
</dbReference>
<evidence type="ECO:0000256" key="4">
    <source>
        <dbReference type="ARBA" id="ARBA00023235"/>
    </source>
</evidence>
<evidence type="ECO:0000256" key="3">
    <source>
        <dbReference type="ARBA" id="ARBA00023110"/>
    </source>
</evidence>
<reference evidence="8" key="1">
    <citation type="journal article" date="2023" name="Mar. Drugs">
        <title>Gemmata algarum, a Novel Planctomycete Isolated from an Algal Mat, Displays Antimicrobial Activity.</title>
        <authorList>
            <person name="Kumar G."/>
            <person name="Kallscheuer N."/>
            <person name="Kashif M."/>
            <person name="Ahamad S."/>
            <person name="Jagadeeshwari U."/>
            <person name="Pannikurungottu S."/>
            <person name="Haufschild T."/>
            <person name="Kabuu M."/>
            <person name="Sasikala C."/>
            <person name="Jogler C."/>
            <person name="Ramana C."/>
        </authorList>
    </citation>
    <scope>NUCLEOTIDE SEQUENCE [LARGE SCALE GENOMIC DNA]</scope>
    <source>
        <strain evidence="8">JC673</strain>
    </source>
</reference>
<comment type="catalytic activity">
    <reaction evidence="5">
        <text>[protein]-peptidylproline (omega=180) = [protein]-peptidylproline (omega=0)</text>
        <dbReference type="Rhea" id="RHEA:16237"/>
        <dbReference type="Rhea" id="RHEA-COMP:10747"/>
        <dbReference type="Rhea" id="RHEA-COMP:10748"/>
        <dbReference type="ChEBI" id="CHEBI:83833"/>
        <dbReference type="ChEBI" id="CHEBI:83834"/>
        <dbReference type="EC" id="5.2.1.8"/>
    </reaction>
</comment>
<dbReference type="PROSITE" id="PS00170">
    <property type="entry name" value="CSA_PPIASE_1"/>
    <property type="match status" value="1"/>
</dbReference>
<keyword evidence="4 5" id="KW-0413">Isomerase</keyword>
<dbReference type="PIRSF" id="PIRSF001467">
    <property type="entry name" value="Peptidylpro_ismrse"/>
    <property type="match status" value="1"/>
</dbReference>
<feature type="signal peptide" evidence="5">
    <location>
        <begin position="1"/>
        <end position="18"/>
    </location>
</feature>
<dbReference type="SUPFAM" id="SSF50891">
    <property type="entry name" value="Cyclophilin-like"/>
    <property type="match status" value="1"/>
</dbReference>